<evidence type="ECO:0000256" key="1">
    <source>
        <dbReference type="SAM" id="MobiDB-lite"/>
    </source>
</evidence>
<evidence type="ECO:0000256" key="2">
    <source>
        <dbReference type="SAM" id="Phobius"/>
    </source>
</evidence>
<dbReference type="AlphaFoldDB" id="X5MNL0"/>
<dbReference type="STRING" id="1458461.BN1012_Phect1988"/>
<keyword evidence="2" id="KW-1133">Transmembrane helix</keyword>
<evidence type="ECO:0000313" key="4">
    <source>
        <dbReference type="Proteomes" id="UP000032160"/>
    </source>
</evidence>
<organism evidence="3 4">
    <name type="scientific">Candidatus Phaeomarinibacter ectocarpi</name>
    <dbReference type="NCBI Taxonomy" id="1458461"/>
    <lineage>
        <taxon>Bacteria</taxon>
        <taxon>Pseudomonadati</taxon>
        <taxon>Pseudomonadota</taxon>
        <taxon>Alphaproteobacteria</taxon>
        <taxon>Hyphomicrobiales</taxon>
        <taxon>Parvibaculaceae</taxon>
        <taxon>Candidatus Phaeomarinibacter</taxon>
    </lineage>
</organism>
<evidence type="ECO:0000313" key="3">
    <source>
        <dbReference type="EMBL" id="CDO60201.1"/>
    </source>
</evidence>
<sequence length="56" mass="6063">MTLDDSIIDHPERKPQQPADSEPLPRDWPAGLLRLLAGGATLALWAVIAAVIYSIV</sequence>
<dbReference type="EMBL" id="HG966617">
    <property type="protein sequence ID" value="CDO60201.1"/>
    <property type="molecule type" value="Genomic_DNA"/>
</dbReference>
<dbReference type="RefSeq" id="WP_171815884.1">
    <property type="nucleotide sequence ID" value="NZ_HG966617.1"/>
</dbReference>
<dbReference type="KEGG" id="pect:BN1012_Phect1988"/>
<keyword evidence="2" id="KW-0472">Membrane</keyword>
<name>X5MNL0_9HYPH</name>
<gene>
    <name evidence="3" type="ORF">BN1012_Phect1988</name>
</gene>
<keyword evidence="2" id="KW-0812">Transmembrane</keyword>
<protein>
    <submittedName>
        <fullName evidence="3">Uncharacterized protein</fullName>
    </submittedName>
</protein>
<accession>X5MNL0</accession>
<feature type="transmembrane region" description="Helical" evidence="2">
    <location>
        <begin position="32"/>
        <end position="55"/>
    </location>
</feature>
<feature type="region of interest" description="Disordered" evidence="1">
    <location>
        <begin position="1"/>
        <end position="25"/>
    </location>
</feature>
<dbReference type="Proteomes" id="UP000032160">
    <property type="component" value="Chromosome I"/>
</dbReference>
<proteinExistence type="predicted"/>
<reference evidence="3 4" key="1">
    <citation type="journal article" date="2014" name="Front. Genet.">
        <title>Genome and metabolic network of "Candidatus Phaeomarinobacter ectocarpi" Ec32, a new candidate genus of Alphaproteobacteria frequently associated with brown algae.</title>
        <authorList>
            <person name="Dittami S.M."/>
            <person name="Barbeyron T."/>
            <person name="Boyen C."/>
            <person name="Cambefort J."/>
            <person name="Collet G."/>
            <person name="Delage L."/>
            <person name="Gobet A."/>
            <person name="Groisillier A."/>
            <person name="Leblanc C."/>
            <person name="Michel G."/>
            <person name="Scornet D."/>
            <person name="Siegel A."/>
            <person name="Tapia J.E."/>
            <person name="Tonon T."/>
        </authorList>
    </citation>
    <scope>NUCLEOTIDE SEQUENCE [LARGE SCALE GENOMIC DNA]</scope>
    <source>
        <strain evidence="3 4">Ec32</strain>
    </source>
</reference>
<dbReference type="HOGENOM" id="CLU_3005613_0_0_5"/>
<keyword evidence="4" id="KW-1185">Reference proteome</keyword>